<protein>
    <submittedName>
        <fullName evidence="2">Uncharacterized protein</fullName>
    </submittedName>
</protein>
<dbReference type="AlphaFoldDB" id="A0A0C3EXI4"/>
<feature type="compositionally biased region" description="Low complexity" evidence="1">
    <location>
        <begin position="55"/>
        <end position="66"/>
    </location>
</feature>
<feature type="region of interest" description="Disordered" evidence="1">
    <location>
        <begin position="36"/>
        <end position="71"/>
    </location>
</feature>
<dbReference type="InParanoid" id="A0A0C3EXI4"/>
<gene>
    <name evidence="2" type="ORF">PILCRDRAFT_15917</name>
</gene>
<keyword evidence="3" id="KW-1185">Reference proteome</keyword>
<proteinExistence type="predicted"/>
<dbReference type="EMBL" id="KN833114">
    <property type="protein sequence ID" value="KIM72659.1"/>
    <property type="molecule type" value="Genomic_DNA"/>
</dbReference>
<evidence type="ECO:0000256" key="1">
    <source>
        <dbReference type="SAM" id="MobiDB-lite"/>
    </source>
</evidence>
<accession>A0A0C3EXI4</accession>
<reference evidence="2 3" key="1">
    <citation type="submission" date="2014-04" db="EMBL/GenBank/DDBJ databases">
        <authorList>
            <consortium name="DOE Joint Genome Institute"/>
            <person name="Kuo A."/>
            <person name="Tarkka M."/>
            <person name="Buscot F."/>
            <person name="Kohler A."/>
            <person name="Nagy L.G."/>
            <person name="Floudas D."/>
            <person name="Copeland A."/>
            <person name="Barry K.W."/>
            <person name="Cichocki N."/>
            <person name="Veneault-Fourrey C."/>
            <person name="LaButti K."/>
            <person name="Lindquist E.A."/>
            <person name="Lipzen A."/>
            <person name="Lundell T."/>
            <person name="Morin E."/>
            <person name="Murat C."/>
            <person name="Sun H."/>
            <person name="Tunlid A."/>
            <person name="Henrissat B."/>
            <person name="Grigoriev I.V."/>
            <person name="Hibbett D.S."/>
            <person name="Martin F."/>
            <person name="Nordberg H.P."/>
            <person name="Cantor M.N."/>
            <person name="Hua S.X."/>
        </authorList>
    </citation>
    <scope>NUCLEOTIDE SEQUENCE [LARGE SCALE GENOMIC DNA]</scope>
    <source>
        <strain evidence="2 3">F 1598</strain>
    </source>
</reference>
<evidence type="ECO:0000313" key="2">
    <source>
        <dbReference type="EMBL" id="KIM72659.1"/>
    </source>
</evidence>
<reference evidence="3" key="2">
    <citation type="submission" date="2015-01" db="EMBL/GenBank/DDBJ databases">
        <title>Evolutionary Origins and Diversification of the Mycorrhizal Mutualists.</title>
        <authorList>
            <consortium name="DOE Joint Genome Institute"/>
            <consortium name="Mycorrhizal Genomics Consortium"/>
            <person name="Kohler A."/>
            <person name="Kuo A."/>
            <person name="Nagy L.G."/>
            <person name="Floudas D."/>
            <person name="Copeland A."/>
            <person name="Barry K.W."/>
            <person name="Cichocki N."/>
            <person name="Veneault-Fourrey C."/>
            <person name="LaButti K."/>
            <person name="Lindquist E.A."/>
            <person name="Lipzen A."/>
            <person name="Lundell T."/>
            <person name="Morin E."/>
            <person name="Murat C."/>
            <person name="Riley R."/>
            <person name="Ohm R."/>
            <person name="Sun H."/>
            <person name="Tunlid A."/>
            <person name="Henrissat B."/>
            <person name="Grigoriev I.V."/>
            <person name="Hibbett D.S."/>
            <person name="Martin F."/>
        </authorList>
    </citation>
    <scope>NUCLEOTIDE SEQUENCE [LARGE SCALE GENOMIC DNA]</scope>
    <source>
        <strain evidence="3">F 1598</strain>
    </source>
</reference>
<evidence type="ECO:0000313" key="3">
    <source>
        <dbReference type="Proteomes" id="UP000054166"/>
    </source>
</evidence>
<dbReference type="Proteomes" id="UP000054166">
    <property type="component" value="Unassembled WGS sequence"/>
</dbReference>
<name>A0A0C3EXI4_PILCF</name>
<sequence>MQQKEEAMRRELELTKAQAQREQEMAVLKQKFQALRFRNQPKQAHPPTDQAPQPSESMTTETTLTSDFSVNKPAEAQAPWDIRTDIQNTGTFPDFIAEFKKNYLNDRWESEMCCELLAMTQGPESFWDYAIVVQAKNSLLLGVESHLTDDKLCHHLEAGMEDRLARKCDSEKLENVVLFKDWFEEVKLVDEALCADLAVFKTIAKNSREAGRRMSAARTCWICFVCSSMVFDQITMSSR</sequence>
<dbReference type="OrthoDB" id="2369050at2759"/>
<dbReference type="HOGENOM" id="CLU_1161527_0_0_1"/>
<organism evidence="2 3">
    <name type="scientific">Piloderma croceum (strain F 1598)</name>
    <dbReference type="NCBI Taxonomy" id="765440"/>
    <lineage>
        <taxon>Eukaryota</taxon>
        <taxon>Fungi</taxon>
        <taxon>Dikarya</taxon>
        <taxon>Basidiomycota</taxon>
        <taxon>Agaricomycotina</taxon>
        <taxon>Agaricomycetes</taxon>
        <taxon>Agaricomycetidae</taxon>
        <taxon>Atheliales</taxon>
        <taxon>Atheliaceae</taxon>
        <taxon>Piloderma</taxon>
    </lineage>
</organism>